<dbReference type="InterPro" id="IPR016167">
    <property type="entry name" value="FAD-bd_PCMH_sub1"/>
</dbReference>
<dbReference type="PANTHER" id="PTHR43716:SF2">
    <property type="entry name" value="BLL6224 PROTEIN"/>
    <property type="match status" value="1"/>
</dbReference>
<dbReference type="Pfam" id="PF01565">
    <property type="entry name" value="FAD_binding_4"/>
    <property type="match status" value="1"/>
</dbReference>
<dbReference type="InterPro" id="IPR004113">
    <property type="entry name" value="FAD-bd_oxidored_4_C"/>
</dbReference>
<reference evidence="6" key="1">
    <citation type="journal article" date="2019" name="Int. J. Syst. Evol. Microbiol.">
        <title>The Global Catalogue of Microorganisms (GCM) 10K type strain sequencing project: providing services to taxonomists for standard genome sequencing and annotation.</title>
        <authorList>
            <consortium name="The Broad Institute Genomics Platform"/>
            <consortium name="The Broad Institute Genome Sequencing Center for Infectious Disease"/>
            <person name="Wu L."/>
            <person name="Ma J."/>
        </authorList>
    </citation>
    <scope>NUCLEOTIDE SEQUENCE [LARGE SCALE GENOMIC DNA]</scope>
    <source>
        <strain evidence="6">CCUG 56029</strain>
    </source>
</reference>
<evidence type="ECO:0000313" key="6">
    <source>
        <dbReference type="Proteomes" id="UP001597213"/>
    </source>
</evidence>
<dbReference type="Gene3D" id="3.30.70.2190">
    <property type="match status" value="1"/>
</dbReference>
<dbReference type="InterPro" id="IPR016169">
    <property type="entry name" value="FAD-bd_PCMH_sub2"/>
</dbReference>
<dbReference type="InterPro" id="IPR006094">
    <property type="entry name" value="Oxid_FAD_bind_N"/>
</dbReference>
<sequence>MDLIAALRRICGENAVQDGAEAGGLGRDATGKYHWRPLAVVRPRDTAQVSAVLQLAGQNGVSVVPVSGNTGLNGGTRAEGAIMLSTERMNRIRDIDPAARTATVEAGVILQTLHEELAPLGLGFPMTFGARGSARIGGILSTNAGGSNVLRYGNMRALCLGVEVVLADGRVMNLMSALHKDNTGYDLRDLFIGAEGTLGIITAAVLKLSPLPRAHVTAVVAMARLEDALSLLNALQAASGGGVEAFEYMPDIYMDRLARYRPDLLPPITTGPVNLLIEAASTAPALSDPGPEGAPPLRDAIETVLSDAMEAGQITDAAVASSDAQRRKMWEMRESAAEITLNELPIVDTDIAVPLGAVAEYLDRMRARITKLDPQARIMIVAHLGDGNVHYTVYPSRDDDGLQNDLRQAISEEAVALGGSFSAEHGIGVSKLPTMAALKDPVALDVMRVIRQALDQQGILNPGKTIPK</sequence>
<dbReference type="Gene3D" id="3.30.465.10">
    <property type="match status" value="1"/>
</dbReference>
<evidence type="ECO:0000256" key="2">
    <source>
        <dbReference type="ARBA" id="ARBA00022630"/>
    </source>
</evidence>
<evidence type="ECO:0000259" key="4">
    <source>
        <dbReference type="PROSITE" id="PS51387"/>
    </source>
</evidence>
<organism evidence="5 6">
    <name type="scientific">Paracoccus pacificus</name>
    <dbReference type="NCBI Taxonomy" id="1463598"/>
    <lineage>
        <taxon>Bacteria</taxon>
        <taxon>Pseudomonadati</taxon>
        <taxon>Pseudomonadota</taxon>
        <taxon>Alphaproteobacteria</taxon>
        <taxon>Rhodobacterales</taxon>
        <taxon>Paracoccaceae</taxon>
        <taxon>Paracoccus</taxon>
    </lineage>
</organism>
<comment type="similarity">
    <text evidence="1">Belongs to the FAD-binding oxidoreductase/transferase type 4 family.</text>
</comment>
<dbReference type="Gene3D" id="3.30.70.2740">
    <property type="match status" value="1"/>
</dbReference>
<name>A0ABW4R834_9RHOB</name>
<feature type="domain" description="FAD-binding PCMH-type" evidence="4">
    <location>
        <begin position="33"/>
        <end position="211"/>
    </location>
</feature>
<dbReference type="PANTHER" id="PTHR43716">
    <property type="entry name" value="D-2-HYDROXYGLUTARATE DEHYDROGENASE, MITOCHONDRIAL"/>
    <property type="match status" value="1"/>
</dbReference>
<dbReference type="InterPro" id="IPR036318">
    <property type="entry name" value="FAD-bd_PCMH-like_sf"/>
</dbReference>
<dbReference type="Gene3D" id="1.10.45.10">
    <property type="entry name" value="Vanillyl-alcohol Oxidase, Chain A, domain 4"/>
    <property type="match status" value="1"/>
</dbReference>
<accession>A0ABW4R834</accession>
<dbReference type="SUPFAM" id="SSF56176">
    <property type="entry name" value="FAD-binding/transporter-associated domain-like"/>
    <property type="match status" value="1"/>
</dbReference>
<proteinExistence type="inferred from homology"/>
<comment type="caution">
    <text evidence="5">The sequence shown here is derived from an EMBL/GenBank/DDBJ whole genome shotgun (WGS) entry which is preliminary data.</text>
</comment>
<evidence type="ECO:0000313" key="5">
    <source>
        <dbReference type="EMBL" id="MFD1882242.1"/>
    </source>
</evidence>
<keyword evidence="3" id="KW-0274">FAD</keyword>
<dbReference type="InterPro" id="IPR051264">
    <property type="entry name" value="FAD-oxidored/transferase_4"/>
</dbReference>
<evidence type="ECO:0000256" key="1">
    <source>
        <dbReference type="ARBA" id="ARBA00008000"/>
    </source>
</evidence>
<protein>
    <submittedName>
        <fullName evidence="5">FAD-binding oxidoreductase</fullName>
    </submittedName>
</protein>
<keyword evidence="2" id="KW-0285">Flavoprotein</keyword>
<dbReference type="InterPro" id="IPR016164">
    <property type="entry name" value="FAD-linked_Oxase-like_C"/>
</dbReference>
<dbReference type="EMBL" id="JBHUEN010000031">
    <property type="protein sequence ID" value="MFD1882242.1"/>
    <property type="molecule type" value="Genomic_DNA"/>
</dbReference>
<dbReference type="PROSITE" id="PS51387">
    <property type="entry name" value="FAD_PCMH"/>
    <property type="match status" value="1"/>
</dbReference>
<keyword evidence="6" id="KW-1185">Reference proteome</keyword>
<dbReference type="Pfam" id="PF02913">
    <property type="entry name" value="FAD-oxidase_C"/>
    <property type="match status" value="1"/>
</dbReference>
<dbReference type="SUPFAM" id="SSF55103">
    <property type="entry name" value="FAD-linked oxidases, C-terminal domain"/>
    <property type="match status" value="1"/>
</dbReference>
<gene>
    <name evidence="5" type="ORF">ACFSCT_11010</name>
</gene>
<dbReference type="Gene3D" id="3.30.43.10">
    <property type="entry name" value="Uridine Diphospho-n-acetylenolpyruvylglucosamine Reductase, domain 2"/>
    <property type="match status" value="1"/>
</dbReference>
<dbReference type="InterPro" id="IPR016171">
    <property type="entry name" value="Vanillyl_alc_oxidase_C-sub2"/>
</dbReference>
<dbReference type="Proteomes" id="UP001597213">
    <property type="component" value="Unassembled WGS sequence"/>
</dbReference>
<evidence type="ECO:0000256" key="3">
    <source>
        <dbReference type="ARBA" id="ARBA00022827"/>
    </source>
</evidence>
<dbReference type="InterPro" id="IPR016166">
    <property type="entry name" value="FAD-bd_PCMH"/>
</dbReference>
<dbReference type="RefSeq" id="WP_379142712.1">
    <property type="nucleotide sequence ID" value="NZ_JBHUEN010000031.1"/>
</dbReference>